<evidence type="ECO:0000256" key="9">
    <source>
        <dbReference type="SAM" id="Phobius"/>
    </source>
</evidence>
<evidence type="ECO:0000256" key="10">
    <source>
        <dbReference type="SAM" id="SignalP"/>
    </source>
</evidence>
<keyword evidence="4 10" id="KW-0732">Signal</keyword>
<proteinExistence type="inferred from homology"/>
<comment type="similarity">
    <text evidence="2">Belongs to the NEMP family.</text>
</comment>
<feature type="signal peptide" evidence="10">
    <location>
        <begin position="1"/>
        <end position="29"/>
    </location>
</feature>
<organism evidence="11">
    <name type="scientific">Schistocephalus solidus</name>
    <name type="common">Tapeworm</name>
    <dbReference type="NCBI Taxonomy" id="70667"/>
    <lineage>
        <taxon>Eukaryota</taxon>
        <taxon>Metazoa</taxon>
        <taxon>Spiralia</taxon>
        <taxon>Lophotrochozoa</taxon>
        <taxon>Platyhelminthes</taxon>
        <taxon>Cestoda</taxon>
        <taxon>Eucestoda</taxon>
        <taxon>Diphyllobothriidea</taxon>
        <taxon>Diphyllobothriidae</taxon>
        <taxon>Schistocephalus</taxon>
    </lineage>
</organism>
<evidence type="ECO:0000256" key="6">
    <source>
        <dbReference type="ARBA" id="ARBA00023136"/>
    </source>
</evidence>
<feature type="compositionally biased region" description="Polar residues" evidence="8">
    <location>
        <begin position="493"/>
        <end position="503"/>
    </location>
</feature>
<name>A0A0X3PU55_SCHSO</name>
<keyword evidence="5 9" id="KW-1133">Transmembrane helix</keyword>
<feature type="region of interest" description="Disordered" evidence="8">
    <location>
        <begin position="487"/>
        <end position="508"/>
    </location>
</feature>
<dbReference type="GO" id="GO:0005637">
    <property type="term" value="C:nuclear inner membrane"/>
    <property type="evidence" value="ECO:0007669"/>
    <property type="project" value="UniProtKB-SubCell"/>
</dbReference>
<feature type="transmembrane region" description="Helical" evidence="9">
    <location>
        <begin position="361"/>
        <end position="378"/>
    </location>
</feature>
<evidence type="ECO:0000313" key="11">
    <source>
        <dbReference type="EMBL" id="JAP55284.1"/>
    </source>
</evidence>
<evidence type="ECO:0000256" key="7">
    <source>
        <dbReference type="ARBA" id="ARBA00023242"/>
    </source>
</evidence>
<evidence type="ECO:0000256" key="5">
    <source>
        <dbReference type="ARBA" id="ARBA00022989"/>
    </source>
</evidence>
<evidence type="ECO:0000256" key="3">
    <source>
        <dbReference type="ARBA" id="ARBA00022692"/>
    </source>
</evidence>
<sequence length="524" mass="59648">MLLQSISRIFPVLMLALSAFYAIGPSSHAPTVYLNPEEIKTIALTPIHPYMVCLHEQSWLVWIRRSFQAHFLALNSSANSFSVRVYYGLDEDDLRSRAPWLRFPVESEVSDLSTFIAFTGDSNPPDYSEIHSNSHVPLPGPYWQCVALLPLRSHVQHHSVFEVAFISALDGGRILRLLLGLAIYFCAPCFCGNIIFYYCSGISISILASFLILLFLVFRLLPKRSSLVLQGLVVFGGGAMSMLLFCLDHLRIAFANFISANLSLFIAYALVVALFSTAILYWFSLPETLLERFPRTENLLNLCLRAMGVALITSAPQLPKEFHRVRQLLHEGNRWMEEKFRVDCDELISPFVPPAYVTTRLLFALFVTLVLQTVIYFLRSSDRRTERGKFSSGRHRRQKWYEDNILPPVPCAASSPASPGWHPAYTPVSYYNDGKDDEEEEEYRLPQNGLHRSWKSPHVYMPTPLRQPYYPESFDGQRMVSPILPSKSPYAGYSSTHNRNSYYRSRASPRVAACTELLTDDDED</sequence>
<evidence type="ECO:0000256" key="8">
    <source>
        <dbReference type="SAM" id="MobiDB-lite"/>
    </source>
</evidence>
<protein>
    <submittedName>
        <fullName evidence="11">Transmembrane protein 194A</fullName>
    </submittedName>
</protein>
<evidence type="ECO:0000256" key="4">
    <source>
        <dbReference type="ARBA" id="ARBA00022729"/>
    </source>
</evidence>
<dbReference type="EMBL" id="GEEE01007941">
    <property type="protein sequence ID" value="JAP55284.1"/>
    <property type="molecule type" value="Transcribed_RNA"/>
</dbReference>
<keyword evidence="7" id="KW-0539">Nucleus</keyword>
<feature type="transmembrane region" description="Helical" evidence="9">
    <location>
        <begin position="174"/>
        <end position="196"/>
    </location>
</feature>
<dbReference type="PANTHER" id="PTHR13598">
    <property type="entry name" value="AT07567P-RELATED"/>
    <property type="match status" value="1"/>
</dbReference>
<reference evidence="11" key="1">
    <citation type="submission" date="2016-01" db="EMBL/GenBank/DDBJ databases">
        <title>Reference transcriptome for the parasite Schistocephalus solidus: insights into the molecular evolution of parasitism.</title>
        <authorList>
            <person name="Hebert F.O."/>
            <person name="Grambauer S."/>
            <person name="Barber I."/>
            <person name="Landry C.R."/>
            <person name="Aubin-Horth N."/>
        </authorList>
    </citation>
    <scope>NUCLEOTIDE SEQUENCE</scope>
</reference>
<keyword evidence="6 9" id="KW-0472">Membrane</keyword>
<dbReference type="InterPro" id="IPR019358">
    <property type="entry name" value="NEMP_fam"/>
</dbReference>
<dbReference type="AlphaFoldDB" id="A0A0X3PU55"/>
<keyword evidence="3 9" id="KW-0812">Transmembrane</keyword>
<accession>A0A0X3PU55</accession>
<evidence type="ECO:0000256" key="2">
    <source>
        <dbReference type="ARBA" id="ARBA00005748"/>
    </source>
</evidence>
<feature type="transmembrane region" description="Helical" evidence="9">
    <location>
        <begin position="262"/>
        <end position="283"/>
    </location>
</feature>
<feature type="chain" id="PRO_5007051309" evidence="10">
    <location>
        <begin position="30"/>
        <end position="524"/>
    </location>
</feature>
<dbReference type="PANTHER" id="PTHR13598:SF1">
    <property type="entry name" value="AT07567P-RELATED"/>
    <property type="match status" value="1"/>
</dbReference>
<dbReference type="Pfam" id="PF10225">
    <property type="entry name" value="NEMP"/>
    <property type="match status" value="1"/>
</dbReference>
<evidence type="ECO:0000256" key="1">
    <source>
        <dbReference type="ARBA" id="ARBA00004575"/>
    </source>
</evidence>
<feature type="transmembrane region" description="Helical" evidence="9">
    <location>
        <begin position="202"/>
        <end position="221"/>
    </location>
</feature>
<comment type="subcellular location">
    <subcellularLocation>
        <location evidence="1">Nucleus inner membrane</location>
        <topology evidence="1">Multi-pass membrane protein</topology>
        <orientation evidence="1">Nucleoplasmic side</orientation>
    </subcellularLocation>
</comment>
<feature type="transmembrane region" description="Helical" evidence="9">
    <location>
        <begin position="228"/>
        <end position="250"/>
    </location>
</feature>
<gene>
    <name evidence="11" type="primary">T194A</name>
    <name evidence="11" type="ORF">TR109498</name>
</gene>